<comment type="caution">
    <text evidence="5">The sequence shown here is derived from an EMBL/GenBank/DDBJ whole genome shotgun (WGS) entry which is preliminary data.</text>
</comment>
<organism evidence="5 6">
    <name type="scientific">Rhynchospora tenuis</name>
    <dbReference type="NCBI Taxonomy" id="198213"/>
    <lineage>
        <taxon>Eukaryota</taxon>
        <taxon>Viridiplantae</taxon>
        <taxon>Streptophyta</taxon>
        <taxon>Embryophyta</taxon>
        <taxon>Tracheophyta</taxon>
        <taxon>Spermatophyta</taxon>
        <taxon>Magnoliopsida</taxon>
        <taxon>Liliopsida</taxon>
        <taxon>Poales</taxon>
        <taxon>Cyperaceae</taxon>
        <taxon>Cyperoideae</taxon>
        <taxon>Rhynchosporeae</taxon>
        <taxon>Rhynchospora</taxon>
    </lineage>
</organism>
<comment type="function">
    <text evidence="4">Dirigent proteins impart stereoselectivity on the phenoxy radical-coupling reaction, yielding optically active lignans from two molecules of coniferyl alcohol in the biosynthesis of lignans, flavonolignans, and alkaloids and thus plays a central role in plant secondary metabolism.</text>
</comment>
<sequence>MEKSSSNLFKVTAVQNEVESRLYLHMENKGWGDVSSPNRPSHFGLFRVNDWPLYDGFGPSKKLIGRAHGTHVQSGVNSTIWYYHLSLIFHDDRFKDSSLQVTGNELSSGEWAIVGGTGELIRAQGTVSKKLVQEFSNGEKFIELNIRALYTPLKKAT</sequence>
<dbReference type="GO" id="GO:0009699">
    <property type="term" value="P:phenylpropanoid biosynthetic process"/>
    <property type="evidence" value="ECO:0007669"/>
    <property type="project" value="UniProtKB-ARBA"/>
</dbReference>
<evidence type="ECO:0000256" key="4">
    <source>
        <dbReference type="RuleBase" id="RU363099"/>
    </source>
</evidence>
<keyword evidence="3 4" id="KW-0964">Secreted</keyword>
<dbReference type="Pfam" id="PF03018">
    <property type="entry name" value="Dirigent"/>
    <property type="match status" value="1"/>
</dbReference>
<evidence type="ECO:0000256" key="3">
    <source>
        <dbReference type="ARBA" id="ARBA00022525"/>
    </source>
</evidence>
<dbReference type="PANTHER" id="PTHR21495">
    <property type="entry name" value="NUCLEOPORIN-RELATED"/>
    <property type="match status" value="1"/>
</dbReference>
<dbReference type="AlphaFoldDB" id="A0AAD5ZME2"/>
<evidence type="ECO:0000256" key="1">
    <source>
        <dbReference type="ARBA" id="ARBA00010746"/>
    </source>
</evidence>
<comment type="subunit">
    <text evidence="2 4">Homodimer.</text>
</comment>
<dbReference type="EMBL" id="JAMRDG010000001">
    <property type="protein sequence ID" value="KAJ3700523.1"/>
    <property type="molecule type" value="Genomic_DNA"/>
</dbReference>
<gene>
    <name evidence="5" type="ORF">LUZ61_004228</name>
</gene>
<name>A0AAD5ZME2_9POAL</name>
<accession>A0AAD5ZME2</accession>
<evidence type="ECO:0000256" key="2">
    <source>
        <dbReference type="ARBA" id="ARBA00011738"/>
    </source>
</evidence>
<proteinExistence type="inferred from homology"/>
<comment type="similarity">
    <text evidence="1 4">Belongs to the plant dirigent protein family.</text>
</comment>
<keyword evidence="6" id="KW-1185">Reference proteome</keyword>
<dbReference type="GO" id="GO:0048046">
    <property type="term" value="C:apoplast"/>
    <property type="evidence" value="ECO:0007669"/>
    <property type="project" value="UniProtKB-SubCell"/>
</dbReference>
<protein>
    <recommendedName>
        <fullName evidence="4">Dirigent protein</fullName>
    </recommendedName>
</protein>
<keyword evidence="4" id="KW-0052">Apoplast</keyword>
<evidence type="ECO:0000313" key="6">
    <source>
        <dbReference type="Proteomes" id="UP001210211"/>
    </source>
</evidence>
<evidence type="ECO:0000313" key="5">
    <source>
        <dbReference type="EMBL" id="KAJ3700523.1"/>
    </source>
</evidence>
<dbReference type="InterPro" id="IPR004265">
    <property type="entry name" value="Dirigent"/>
</dbReference>
<dbReference type="Gene3D" id="2.40.480.10">
    <property type="entry name" value="Allene oxide cyclase-like"/>
    <property type="match status" value="1"/>
</dbReference>
<dbReference type="InterPro" id="IPR044859">
    <property type="entry name" value="Allene_oxi_cyc_Dirigent"/>
</dbReference>
<dbReference type="Proteomes" id="UP001210211">
    <property type="component" value="Unassembled WGS sequence"/>
</dbReference>
<reference evidence="5 6" key="1">
    <citation type="journal article" date="2022" name="Cell">
        <title>Repeat-based holocentromeres influence genome architecture and karyotype evolution.</title>
        <authorList>
            <person name="Hofstatter P.G."/>
            <person name="Thangavel G."/>
            <person name="Lux T."/>
            <person name="Neumann P."/>
            <person name="Vondrak T."/>
            <person name="Novak P."/>
            <person name="Zhang M."/>
            <person name="Costa L."/>
            <person name="Castellani M."/>
            <person name="Scott A."/>
            <person name="Toegelov H."/>
            <person name="Fuchs J."/>
            <person name="Mata-Sucre Y."/>
            <person name="Dias Y."/>
            <person name="Vanzela A.L.L."/>
            <person name="Huettel B."/>
            <person name="Almeida C.C.S."/>
            <person name="Simkova H."/>
            <person name="Souza G."/>
            <person name="Pedrosa-Harand A."/>
            <person name="Macas J."/>
            <person name="Mayer K.F.X."/>
            <person name="Houben A."/>
            <person name="Marques A."/>
        </authorList>
    </citation>
    <scope>NUCLEOTIDE SEQUENCE [LARGE SCALE GENOMIC DNA]</scope>
    <source>
        <strain evidence="5">RhyTen1mFocal</strain>
    </source>
</reference>
<comment type="subcellular location">
    <subcellularLocation>
        <location evidence="4">Secreted</location>
        <location evidence="4">Extracellular space</location>
        <location evidence="4">Apoplast</location>
    </subcellularLocation>
</comment>